<comment type="caution">
    <text evidence="2">The sequence shown here is derived from an EMBL/GenBank/DDBJ whole genome shotgun (WGS) entry which is preliminary data.</text>
</comment>
<feature type="domain" description="HTH cro/C1-type" evidence="1">
    <location>
        <begin position="40"/>
        <end position="86"/>
    </location>
</feature>
<dbReference type="CDD" id="cd00093">
    <property type="entry name" value="HTH_XRE"/>
    <property type="match status" value="1"/>
</dbReference>
<dbReference type="PROSITE" id="PS50943">
    <property type="entry name" value="HTH_CROC1"/>
    <property type="match status" value="1"/>
</dbReference>
<dbReference type="OrthoDB" id="3608749at2"/>
<name>A0A100WK44_MYCCR</name>
<evidence type="ECO:0000313" key="3">
    <source>
        <dbReference type="Proteomes" id="UP000069443"/>
    </source>
</evidence>
<sequence length="283" mass="32199">MTSRPDPAGSLGDFLRARRDGLDPTEVGLSLLGARRRVPGLRREEVAHLAAISHDYYARLEQGRIAPSLAVLKTLSDVLRLDAEQRAYLYELAGKPVPRRRTSEQHRVRPQLQRLLDAMTEIPAFVFDHRFDILAWNPLAAAIYVDFSRIPPKQRNYVHLVFTHPDVRALYADWDTVARDCVASLRRSAARTPDDARLLTLVDELRTRNAVFRTWWPAHEVVDSSSGTTVLRHPIAGELTLEWNTFLSDTDHDQRLMTMTAPPHSPTHQALKFLNSWTESTAQ</sequence>
<reference evidence="3" key="1">
    <citation type="journal article" date="2016" name="Genome Announc.">
        <title>Draft Genome Sequences of Five Rapidly Growing Mycobacterium Species, M. thermoresistibile, M. fortuitum subsp. acetamidolyticum, M. canariasense, M. brisbanense, and M. novocastrense.</title>
        <authorList>
            <person name="Katahira K."/>
            <person name="Ogura Y."/>
            <person name="Gotoh Y."/>
            <person name="Hayashi T."/>
        </authorList>
    </citation>
    <scope>NUCLEOTIDE SEQUENCE [LARGE SCALE GENOMIC DNA]</scope>
    <source>
        <strain evidence="3">JCM15298</strain>
    </source>
</reference>
<organism evidence="2 3">
    <name type="scientific">Mycolicibacterium canariasense</name>
    <name type="common">Mycobacterium canariasense</name>
    <dbReference type="NCBI Taxonomy" id="228230"/>
    <lineage>
        <taxon>Bacteria</taxon>
        <taxon>Bacillati</taxon>
        <taxon>Actinomycetota</taxon>
        <taxon>Actinomycetes</taxon>
        <taxon>Mycobacteriales</taxon>
        <taxon>Mycobacteriaceae</taxon>
        <taxon>Mycolicibacterium</taxon>
    </lineage>
</organism>
<dbReference type="InterPro" id="IPR001387">
    <property type="entry name" value="Cro/C1-type_HTH"/>
</dbReference>
<evidence type="ECO:0000313" key="2">
    <source>
        <dbReference type="EMBL" id="GAS99586.1"/>
    </source>
</evidence>
<dbReference type="InterPro" id="IPR010982">
    <property type="entry name" value="Lambda_DNA-bd_dom_sf"/>
</dbReference>
<dbReference type="Pfam" id="PF13560">
    <property type="entry name" value="HTH_31"/>
    <property type="match status" value="1"/>
</dbReference>
<dbReference type="SUPFAM" id="SSF47413">
    <property type="entry name" value="lambda repressor-like DNA-binding domains"/>
    <property type="match status" value="1"/>
</dbReference>
<evidence type="ECO:0000259" key="1">
    <source>
        <dbReference type="PROSITE" id="PS50943"/>
    </source>
</evidence>
<protein>
    <submittedName>
        <fullName evidence="2">Transcriptional regulator</fullName>
    </submittedName>
</protein>
<dbReference type="AlphaFoldDB" id="A0A100WK44"/>
<dbReference type="PANTHER" id="PTHR35010:SF2">
    <property type="entry name" value="BLL4672 PROTEIN"/>
    <property type="match status" value="1"/>
</dbReference>
<dbReference type="EMBL" id="BCSY01000135">
    <property type="protein sequence ID" value="GAS99586.1"/>
    <property type="molecule type" value="Genomic_DNA"/>
</dbReference>
<dbReference type="Pfam" id="PF17765">
    <property type="entry name" value="MLTR_LBD"/>
    <property type="match status" value="1"/>
</dbReference>
<dbReference type="InterPro" id="IPR041413">
    <property type="entry name" value="MLTR_LBD"/>
</dbReference>
<dbReference type="STRING" id="228230.RMCC_6551"/>
<dbReference type="SMART" id="SM00530">
    <property type="entry name" value="HTH_XRE"/>
    <property type="match status" value="1"/>
</dbReference>
<dbReference type="Proteomes" id="UP000069443">
    <property type="component" value="Unassembled WGS sequence"/>
</dbReference>
<reference evidence="3" key="2">
    <citation type="submission" date="2016-02" db="EMBL/GenBank/DDBJ databases">
        <title>Draft genome sequence of five rapidly growing Mycobacterium species.</title>
        <authorList>
            <person name="Katahira K."/>
            <person name="Gotou Y."/>
            <person name="Iida K."/>
            <person name="Ogura Y."/>
            <person name="Hayashi T."/>
        </authorList>
    </citation>
    <scope>NUCLEOTIDE SEQUENCE [LARGE SCALE GENOMIC DNA]</scope>
    <source>
        <strain evidence="3">JCM15298</strain>
    </source>
</reference>
<dbReference type="GO" id="GO:0003677">
    <property type="term" value="F:DNA binding"/>
    <property type="evidence" value="ECO:0007669"/>
    <property type="project" value="InterPro"/>
</dbReference>
<dbReference type="PANTHER" id="PTHR35010">
    <property type="entry name" value="BLL4672 PROTEIN-RELATED"/>
    <property type="match status" value="1"/>
</dbReference>
<dbReference type="Gene3D" id="3.30.450.180">
    <property type="match status" value="1"/>
</dbReference>
<gene>
    <name evidence="2" type="ORF">RMCC_6551</name>
</gene>
<accession>A0A100WK44</accession>
<dbReference type="RefSeq" id="WP_062660220.1">
    <property type="nucleotide sequence ID" value="NZ_BCSY01000135.1"/>
</dbReference>
<dbReference type="Gene3D" id="1.10.260.40">
    <property type="entry name" value="lambda repressor-like DNA-binding domains"/>
    <property type="match status" value="1"/>
</dbReference>
<proteinExistence type="predicted"/>
<keyword evidence="3" id="KW-1185">Reference proteome</keyword>